<evidence type="ECO:0000256" key="4">
    <source>
        <dbReference type="ARBA" id="ARBA00022737"/>
    </source>
</evidence>
<evidence type="ECO:0000256" key="7">
    <source>
        <dbReference type="ARBA" id="ARBA00023180"/>
    </source>
</evidence>
<evidence type="ECO:0000256" key="2">
    <source>
        <dbReference type="ARBA" id="ARBA00022475"/>
    </source>
</evidence>
<feature type="domain" description="Ig-like" evidence="9">
    <location>
        <begin position="14"/>
        <end position="107"/>
    </location>
</feature>
<dbReference type="EMBL" id="JANEYG010000028">
    <property type="protein sequence ID" value="KAJ8918064.1"/>
    <property type="molecule type" value="Genomic_DNA"/>
</dbReference>
<dbReference type="SMART" id="SM00408">
    <property type="entry name" value="IGc2"/>
    <property type="match status" value="2"/>
</dbReference>
<keyword evidence="5" id="KW-0472">Membrane</keyword>
<dbReference type="InterPro" id="IPR036179">
    <property type="entry name" value="Ig-like_dom_sf"/>
</dbReference>
<name>A0AAV8VV51_9CUCU</name>
<organism evidence="10 11">
    <name type="scientific">Exocentrus adspersus</name>
    <dbReference type="NCBI Taxonomy" id="1586481"/>
    <lineage>
        <taxon>Eukaryota</taxon>
        <taxon>Metazoa</taxon>
        <taxon>Ecdysozoa</taxon>
        <taxon>Arthropoda</taxon>
        <taxon>Hexapoda</taxon>
        <taxon>Insecta</taxon>
        <taxon>Pterygota</taxon>
        <taxon>Neoptera</taxon>
        <taxon>Endopterygota</taxon>
        <taxon>Coleoptera</taxon>
        <taxon>Polyphaga</taxon>
        <taxon>Cucujiformia</taxon>
        <taxon>Chrysomeloidea</taxon>
        <taxon>Cerambycidae</taxon>
        <taxon>Lamiinae</taxon>
        <taxon>Acanthocinini</taxon>
        <taxon>Exocentrus</taxon>
    </lineage>
</organism>
<dbReference type="AlphaFoldDB" id="A0AAV8VV51"/>
<evidence type="ECO:0000256" key="5">
    <source>
        <dbReference type="ARBA" id="ARBA00023136"/>
    </source>
</evidence>
<dbReference type="InterPro" id="IPR013098">
    <property type="entry name" value="Ig_I-set"/>
</dbReference>
<reference evidence="10 11" key="1">
    <citation type="journal article" date="2023" name="Insect Mol. Biol.">
        <title>Genome sequencing provides insights into the evolution of gene families encoding plant cell wall-degrading enzymes in longhorned beetles.</title>
        <authorList>
            <person name="Shin N.R."/>
            <person name="Okamura Y."/>
            <person name="Kirsch R."/>
            <person name="Pauchet Y."/>
        </authorList>
    </citation>
    <scope>NUCLEOTIDE SEQUENCE [LARGE SCALE GENOMIC DNA]</scope>
    <source>
        <strain evidence="10">EAD_L_NR</strain>
    </source>
</reference>
<gene>
    <name evidence="10" type="ORF">NQ315_011521</name>
</gene>
<comment type="subcellular location">
    <subcellularLocation>
        <location evidence="1">Cell membrane</location>
    </subcellularLocation>
</comment>
<dbReference type="SUPFAM" id="SSF48726">
    <property type="entry name" value="Immunoglobulin"/>
    <property type="match status" value="2"/>
</dbReference>
<keyword evidence="11" id="KW-1185">Reference proteome</keyword>
<dbReference type="FunFam" id="2.60.40.10:FF:000328">
    <property type="entry name" value="CLUMA_CG000981, isoform A"/>
    <property type="match status" value="1"/>
</dbReference>
<keyword evidence="8" id="KW-0393">Immunoglobulin domain</keyword>
<evidence type="ECO:0000256" key="3">
    <source>
        <dbReference type="ARBA" id="ARBA00022729"/>
    </source>
</evidence>
<accession>A0AAV8VV51</accession>
<dbReference type="InterPro" id="IPR003598">
    <property type="entry name" value="Ig_sub2"/>
</dbReference>
<evidence type="ECO:0000313" key="10">
    <source>
        <dbReference type="EMBL" id="KAJ8918064.1"/>
    </source>
</evidence>
<dbReference type="InterPro" id="IPR007110">
    <property type="entry name" value="Ig-like_dom"/>
</dbReference>
<keyword evidence="6" id="KW-1015">Disulfide bond</keyword>
<dbReference type="InterPro" id="IPR013783">
    <property type="entry name" value="Ig-like_fold"/>
</dbReference>
<dbReference type="Pfam" id="PF13927">
    <property type="entry name" value="Ig_3"/>
    <property type="match status" value="1"/>
</dbReference>
<keyword evidence="4" id="KW-0677">Repeat</keyword>
<dbReference type="InterPro" id="IPR051170">
    <property type="entry name" value="Neural/epithelial_adhesion"/>
</dbReference>
<keyword evidence="2" id="KW-1003">Cell membrane</keyword>
<dbReference type="Gene3D" id="2.60.40.10">
    <property type="entry name" value="Immunoglobulins"/>
    <property type="match status" value="2"/>
</dbReference>
<evidence type="ECO:0000256" key="8">
    <source>
        <dbReference type="ARBA" id="ARBA00023319"/>
    </source>
</evidence>
<keyword evidence="7" id="KW-0325">Glycoprotein</keyword>
<keyword evidence="3" id="KW-0732">Signal</keyword>
<dbReference type="Pfam" id="PF07679">
    <property type="entry name" value="I-set"/>
    <property type="match status" value="1"/>
</dbReference>
<dbReference type="GO" id="GO:0043005">
    <property type="term" value="C:neuron projection"/>
    <property type="evidence" value="ECO:0007669"/>
    <property type="project" value="TreeGrafter"/>
</dbReference>
<protein>
    <recommendedName>
        <fullName evidence="9">Ig-like domain-containing protein</fullName>
    </recommendedName>
</protein>
<sequence>SDNPNLVFIVTVPPDIDDSATSSDITVKEGENVTFTCSATGHPAPRILWRREDGGHLIIQTGSHEIQKVETFRGPTLKLARVERRQMGAYLCIASNDVPPAVSKRITLHITWNKTRANKFPPKVQVQKPLIGAPLHTSTKLKCDVEAFPFSNNYWIKGEEMILKSEKYTILEKKSGYKVVMLLTIHNVTKSDIGTFTCVAQNTMGKSEDSARIYERKMMDEDISENLLFPSYAPAPLEQETIQSSSANPTSAFAHLILTIVVVLPVLR</sequence>
<dbReference type="PANTHER" id="PTHR12231">
    <property type="entry name" value="CTX-RELATED TYPE I TRANSMEMBRANE PROTEIN"/>
    <property type="match status" value="1"/>
</dbReference>
<dbReference type="InterPro" id="IPR003599">
    <property type="entry name" value="Ig_sub"/>
</dbReference>
<evidence type="ECO:0000256" key="6">
    <source>
        <dbReference type="ARBA" id="ARBA00023157"/>
    </source>
</evidence>
<dbReference type="PROSITE" id="PS50835">
    <property type="entry name" value="IG_LIKE"/>
    <property type="match status" value="2"/>
</dbReference>
<evidence type="ECO:0000259" key="9">
    <source>
        <dbReference type="PROSITE" id="PS50835"/>
    </source>
</evidence>
<comment type="caution">
    <text evidence="10">The sequence shown here is derived from an EMBL/GenBank/DDBJ whole genome shotgun (WGS) entry which is preliminary data.</text>
</comment>
<proteinExistence type="predicted"/>
<dbReference type="SMART" id="SM00409">
    <property type="entry name" value="IG"/>
    <property type="match status" value="2"/>
</dbReference>
<dbReference type="GO" id="GO:0005886">
    <property type="term" value="C:plasma membrane"/>
    <property type="evidence" value="ECO:0007669"/>
    <property type="project" value="UniProtKB-SubCell"/>
</dbReference>
<evidence type="ECO:0000313" key="11">
    <source>
        <dbReference type="Proteomes" id="UP001159042"/>
    </source>
</evidence>
<feature type="non-terminal residue" evidence="10">
    <location>
        <position position="1"/>
    </location>
</feature>
<dbReference type="PANTHER" id="PTHR12231:SF105">
    <property type="entry name" value="LACHESIN-LIKE PROTEIN"/>
    <property type="match status" value="1"/>
</dbReference>
<evidence type="ECO:0000256" key="1">
    <source>
        <dbReference type="ARBA" id="ARBA00004236"/>
    </source>
</evidence>
<feature type="domain" description="Ig-like" evidence="9">
    <location>
        <begin position="122"/>
        <end position="214"/>
    </location>
</feature>
<dbReference type="Proteomes" id="UP001159042">
    <property type="component" value="Unassembled WGS sequence"/>
</dbReference>